<accession>J4C3Y8</accession>
<feature type="region of interest" description="Disordered" evidence="1">
    <location>
        <begin position="107"/>
        <end position="162"/>
    </location>
</feature>
<proteinExistence type="predicted"/>
<dbReference type="OMA" id="HLTYVNN"/>
<dbReference type="Proteomes" id="UP000003786">
    <property type="component" value="Chromosome 3"/>
</dbReference>
<gene>
    <name evidence="2" type="ORF">TOT_030000524</name>
</gene>
<reference evidence="2 3" key="1">
    <citation type="journal article" date="2012" name="MBio">
        <title>Comparative genome analysis of three eukaryotic parasites with differing abilities to transform leukocytes reveals key mediators of Theileria-induced leukocyte transformation.</title>
        <authorList>
            <person name="Hayashida K."/>
            <person name="Hara Y."/>
            <person name="Abe T."/>
            <person name="Yamasaki C."/>
            <person name="Toyoda A."/>
            <person name="Kosuge T."/>
            <person name="Suzuki Y."/>
            <person name="Sato Y."/>
            <person name="Kawashima S."/>
            <person name="Katayama T."/>
            <person name="Wakaguri H."/>
            <person name="Inoue N."/>
            <person name="Homma K."/>
            <person name="Tada-Umezaki M."/>
            <person name="Yagi Y."/>
            <person name="Fujii Y."/>
            <person name="Habara T."/>
            <person name="Kanehisa M."/>
            <person name="Watanabe H."/>
            <person name="Ito K."/>
            <person name="Gojobori T."/>
            <person name="Sugawara H."/>
            <person name="Imanishi T."/>
            <person name="Weir W."/>
            <person name="Gardner M."/>
            <person name="Pain A."/>
            <person name="Shiels B."/>
            <person name="Hattori M."/>
            <person name="Nene V."/>
            <person name="Sugimoto C."/>
        </authorList>
    </citation>
    <scope>NUCLEOTIDE SEQUENCE [LARGE SCALE GENOMIC DNA]</scope>
    <source>
        <strain evidence="2 3">Shintoku</strain>
    </source>
</reference>
<name>J4C3Y8_THEOR</name>
<feature type="compositionally biased region" description="Polar residues" evidence="1">
    <location>
        <begin position="282"/>
        <end position="299"/>
    </location>
</feature>
<feature type="compositionally biased region" description="Polar residues" evidence="1">
    <location>
        <begin position="136"/>
        <end position="151"/>
    </location>
</feature>
<dbReference type="eggNOG" id="ENOG502RWND">
    <property type="taxonomic scope" value="Eukaryota"/>
</dbReference>
<evidence type="ECO:0000256" key="1">
    <source>
        <dbReference type="SAM" id="MobiDB-lite"/>
    </source>
</evidence>
<dbReference type="RefSeq" id="XP_009691562.1">
    <property type="nucleotide sequence ID" value="XM_009693267.1"/>
</dbReference>
<dbReference type="GeneID" id="20715696"/>
<organism evidence="2 3">
    <name type="scientific">Theileria orientalis strain Shintoku</name>
    <dbReference type="NCBI Taxonomy" id="869250"/>
    <lineage>
        <taxon>Eukaryota</taxon>
        <taxon>Sar</taxon>
        <taxon>Alveolata</taxon>
        <taxon>Apicomplexa</taxon>
        <taxon>Aconoidasida</taxon>
        <taxon>Piroplasmida</taxon>
        <taxon>Theileriidae</taxon>
        <taxon>Theileria</taxon>
    </lineage>
</organism>
<sequence length="359" mass="40484">MAQLLNSETQYFFDLTDKKWWVLPKSEDEWKELSNDEAYKLGLFRAVLSQECDFIDTDVSQYISTVSDIVKELDDKFNLRKVSSSENGQNESKQLINRIRSRDFLSGSEEAEKAKKTEQNVRFKEEPKGAVESDLNFDSTPDLSKQSSGIDQPQKKGENEGSENLLSQINNLIASTSQMKQICKAKELSAQNKANAPTVRSTARHLTYVNNGGLAGCLKTVAEERKKMSNTKKVVSQSQNSQLQEMIQRAKAMAAKTMDEVKEPEQPAALKKAPQPKKTQLRSNAKRYTTVFSKFPNTQGGLGSDELKELRMNHPLPDVKFEASSEEDSDEEGKKRTKQTTLKDRNQTQGVTRRSTLGR</sequence>
<feature type="compositionally biased region" description="Basic and acidic residues" evidence="1">
    <location>
        <begin position="110"/>
        <end position="131"/>
    </location>
</feature>
<dbReference type="OrthoDB" id="361331at2759"/>
<protein>
    <submittedName>
        <fullName evidence="2">Uncharacterized protein</fullName>
    </submittedName>
</protein>
<dbReference type="EMBL" id="AP011948">
    <property type="protein sequence ID" value="BAM41261.1"/>
    <property type="molecule type" value="Genomic_DNA"/>
</dbReference>
<feature type="compositionally biased region" description="Low complexity" evidence="1">
    <location>
        <begin position="266"/>
        <end position="278"/>
    </location>
</feature>
<dbReference type="AlphaFoldDB" id="J4C3Y8"/>
<evidence type="ECO:0000313" key="3">
    <source>
        <dbReference type="Proteomes" id="UP000003786"/>
    </source>
</evidence>
<feature type="region of interest" description="Disordered" evidence="1">
    <location>
        <begin position="262"/>
        <end position="359"/>
    </location>
</feature>
<evidence type="ECO:0000313" key="2">
    <source>
        <dbReference type="EMBL" id="BAM41261.1"/>
    </source>
</evidence>
<dbReference type="VEuPathDB" id="PiroplasmaDB:TOT_030000524"/>
<feature type="compositionally biased region" description="Basic and acidic residues" evidence="1">
    <location>
        <begin position="305"/>
        <end position="323"/>
    </location>
</feature>
<feature type="compositionally biased region" description="Polar residues" evidence="1">
    <location>
        <begin position="347"/>
        <end position="359"/>
    </location>
</feature>
<dbReference type="KEGG" id="tot:TOT_030000524"/>
<keyword evidence="3" id="KW-1185">Reference proteome</keyword>